<keyword evidence="2" id="KW-0238">DNA-binding</keyword>
<comment type="caution">
    <text evidence="5">The sequence shown here is derived from an EMBL/GenBank/DDBJ whole genome shotgun (WGS) entry which is preliminary data.</text>
</comment>
<accession>A0A8J3PRT7</accession>
<gene>
    <name evidence="5" type="ORF">Pka01_06430</name>
</gene>
<reference evidence="5 6" key="1">
    <citation type="submission" date="2021-01" db="EMBL/GenBank/DDBJ databases">
        <title>Whole genome shotgun sequence of Planotetraspora kaengkrachanensis NBRC 104272.</title>
        <authorList>
            <person name="Komaki H."/>
            <person name="Tamura T."/>
        </authorList>
    </citation>
    <scope>NUCLEOTIDE SEQUENCE [LARGE SCALE GENOMIC DNA]</scope>
    <source>
        <strain evidence="5 6">NBRC 104272</strain>
    </source>
</reference>
<protein>
    <submittedName>
        <fullName evidence="5">AraC family transcriptional regulator</fullName>
    </submittedName>
</protein>
<evidence type="ECO:0000256" key="2">
    <source>
        <dbReference type="ARBA" id="ARBA00023125"/>
    </source>
</evidence>
<dbReference type="Gene3D" id="1.10.10.60">
    <property type="entry name" value="Homeodomain-like"/>
    <property type="match status" value="1"/>
</dbReference>
<dbReference type="Proteomes" id="UP000630097">
    <property type="component" value="Unassembled WGS sequence"/>
</dbReference>
<dbReference type="PROSITE" id="PS01124">
    <property type="entry name" value="HTH_ARAC_FAMILY_2"/>
    <property type="match status" value="1"/>
</dbReference>
<dbReference type="InterPro" id="IPR050204">
    <property type="entry name" value="AraC_XylS_family_regulators"/>
</dbReference>
<name>A0A8J3PRT7_9ACTN</name>
<dbReference type="Pfam" id="PF14525">
    <property type="entry name" value="AraC_binding_2"/>
    <property type="match status" value="1"/>
</dbReference>
<organism evidence="5 6">
    <name type="scientific">Planotetraspora kaengkrachanensis</name>
    <dbReference type="NCBI Taxonomy" id="575193"/>
    <lineage>
        <taxon>Bacteria</taxon>
        <taxon>Bacillati</taxon>
        <taxon>Actinomycetota</taxon>
        <taxon>Actinomycetes</taxon>
        <taxon>Streptosporangiales</taxon>
        <taxon>Streptosporangiaceae</taxon>
        <taxon>Planotetraspora</taxon>
    </lineage>
</organism>
<keyword evidence="3" id="KW-0804">Transcription</keyword>
<keyword evidence="1" id="KW-0805">Transcription regulation</keyword>
<evidence type="ECO:0000313" key="6">
    <source>
        <dbReference type="Proteomes" id="UP000630097"/>
    </source>
</evidence>
<dbReference type="GO" id="GO:0003700">
    <property type="term" value="F:DNA-binding transcription factor activity"/>
    <property type="evidence" value="ECO:0007669"/>
    <property type="project" value="InterPro"/>
</dbReference>
<dbReference type="PANTHER" id="PTHR46796:SF6">
    <property type="entry name" value="ARAC SUBFAMILY"/>
    <property type="match status" value="1"/>
</dbReference>
<keyword evidence="6" id="KW-1185">Reference proteome</keyword>
<dbReference type="GO" id="GO:0043565">
    <property type="term" value="F:sequence-specific DNA binding"/>
    <property type="evidence" value="ECO:0007669"/>
    <property type="project" value="InterPro"/>
</dbReference>
<dbReference type="SUPFAM" id="SSF46689">
    <property type="entry name" value="Homeodomain-like"/>
    <property type="match status" value="1"/>
</dbReference>
<dbReference type="InterPro" id="IPR035418">
    <property type="entry name" value="AraC-bd_2"/>
</dbReference>
<dbReference type="Pfam" id="PF12833">
    <property type="entry name" value="HTH_18"/>
    <property type="match status" value="1"/>
</dbReference>
<dbReference type="InterPro" id="IPR018060">
    <property type="entry name" value="HTH_AraC"/>
</dbReference>
<evidence type="ECO:0000256" key="3">
    <source>
        <dbReference type="ARBA" id="ARBA00023163"/>
    </source>
</evidence>
<evidence type="ECO:0000313" key="5">
    <source>
        <dbReference type="EMBL" id="GIG77516.1"/>
    </source>
</evidence>
<dbReference type="PROSITE" id="PS00041">
    <property type="entry name" value="HTH_ARAC_FAMILY_1"/>
    <property type="match status" value="1"/>
</dbReference>
<dbReference type="InterPro" id="IPR009057">
    <property type="entry name" value="Homeodomain-like_sf"/>
</dbReference>
<sequence length="338" mass="36801">MSDAASQDECPGERHIAPGYPGAVHVHSLRSAEELQQAAGQSYLPVIAEPRADFRGRLALQTLGDAVSLSEARTTALRTFQTVRMAADSGRDDLLLFCVHLAGSGRLLQHERTAELGPGAGVLYEGRSAWDLDIVTDVHSLLMQFPRHLLPMRPAEITEGCARRVDPRSPGMRLLSGYMGQLHLLAGDLSGEQRHDAGLAAIELLAMALRGAVPAVPGEQSAGEVLLGLMRGHVRDHLADPRLTVAELARRHHVSVRHAHVLFGRIGVTPGAYIREQRLLRARAMLSDPKHDARPVSDIGAAVGLGELRTFERAFQRQFGMTPARWRHEHRTLGPGTP</sequence>
<dbReference type="AlphaFoldDB" id="A0A8J3PRT7"/>
<proteinExistence type="predicted"/>
<evidence type="ECO:0000259" key="4">
    <source>
        <dbReference type="PROSITE" id="PS01124"/>
    </source>
</evidence>
<evidence type="ECO:0000256" key="1">
    <source>
        <dbReference type="ARBA" id="ARBA00023015"/>
    </source>
</evidence>
<dbReference type="EMBL" id="BONV01000002">
    <property type="protein sequence ID" value="GIG77516.1"/>
    <property type="molecule type" value="Genomic_DNA"/>
</dbReference>
<dbReference type="InterPro" id="IPR018062">
    <property type="entry name" value="HTH_AraC-typ_CS"/>
</dbReference>
<dbReference type="SMART" id="SM00342">
    <property type="entry name" value="HTH_ARAC"/>
    <property type="match status" value="1"/>
</dbReference>
<feature type="domain" description="HTH araC/xylS-type" evidence="4">
    <location>
        <begin position="228"/>
        <end position="329"/>
    </location>
</feature>
<dbReference type="PANTHER" id="PTHR46796">
    <property type="entry name" value="HTH-TYPE TRANSCRIPTIONAL ACTIVATOR RHAS-RELATED"/>
    <property type="match status" value="1"/>
</dbReference>